<evidence type="ECO:0000313" key="3">
    <source>
        <dbReference type="Proteomes" id="UP001626550"/>
    </source>
</evidence>
<sequence>MISSDVSKARFRVFLATAKDMDEAKIIANALVNDRLAACVNILPNITSVYRWNNEVKTDDEVLMVIKSRESLREELTTKIKNLHSYETPEVISLPIFGGSNSYIKWLGESLEDEKL</sequence>
<dbReference type="Proteomes" id="UP001626550">
    <property type="component" value="Unassembled WGS sequence"/>
</dbReference>
<comment type="caution">
    <text evidence="2">The sequence shown here is derived from an EMBL/GenBank/DDBJ whole genome shotgun (WGS) entry which is preliminary data.</text>
</comment>
<dbReference type="EMBL" id="JBJKFK010000246">
    <property type="protein sequence ID" value="KAL3318416.1"/>
    <property type="molecule type" value="Genomic_DNA"/>
</dbReference>
<evidence type="ECO:0000313" key="2">
    <source>
        <dbReference type="EMBL" id="KAL3318416.1"/>
    </source>
</evidence>
<dbReference type="InterPro" id="IPR015867">
    <property type="entry name" value="N-reg_PII/ATP_PRibTrfase_C"/>
</dbReference>
<dbReference type="Pfam" id="PF03091">
    <property type="entry name" value="CutA1"/>
    <property type="match status" value="1"/>
</dbReference>
<reference evidence="2 3" key="1">
    <citation type="submission" date="2024-11" db="EMBL/GenBank/DDBJ databases">
        <title>Adaptive evolution of stress response genes in parasites aligns with host niche diversity.</title>
        <authorList>
            <person name="Hahn C."/>
            <person name="Resl P."/>
        </authorList>
    </citation>
    <scope>NUCLEOTIDE SEQUENCE [LARGE SCALE GENOMIC DNA]</scope>
    <source>
        <strain evidence="2">EGGRZ-B1_66</strain>
        <tissue evidence="2">Body</tissue>
    </source>
</reference>
<dbReference type="SUPFAM" id="SSF54913">
    <property type="entry name" value="GlnB-like"/>
    <property type="match status" value="1"/>
</dbReference>
<gene>
    <name evidence="2" type="ORF">Ciccas_002924</name>
</gene>
<organism evidence="2 3">
    <name type="scientific">Cichlidogyrus casuarinus</name>
    <dbReference type="NCBI Taxonomy" id="1844966"/>
    <lineage>
        <taxon>Eukaryota</taxon>
        <taxon>Metazoa</taxon>
        <taxon>Spiralia</taxon>
        <taxon>Lophotrochozoa</taxon>
        <taxon>Platyhelminthes</taxon>
        <taxon>Monogenea</taxon>
        <taxon>Monopisthocotylea</taxon>
        <taxon>Dactylogyridea</taxon>
        <taxon>Ancyrocephalidae</taxon>
        <taxon>Cichlidogyrus</taxon>
    </lineage>
</organism>
<comment type="similarity">
    <text evidence="1">Belongs to the CutA family.</text>
</comment>
<name>A0ABD2QI61_9PLAT</name>
<dbReference type="InterPro" id="IPR011322">
    <property type="entry name" value="N-reg_PII-like_a/b"/>
</dbReference>
<evidence type="ECO:0000256" key="1">
    <source>
        <dbReference type="ARBA" id="ARBA00010169"/>
    </source>
</evidence>
<protein>
    <recommendedName>
        <fullName evidence="4">Divalent-cation tolerance protein CutA</fullName>
    </recommendedName>
</protein>
<accession>A0ABD2QI61</accession>
<dbReference type="PANTHER" id="PTHR23419:SF8">
    <property type="entry name" value="FI09726P"/>
    <property type="match status" value="1"/>
</dbReference>
<evidence type="ECO:0008006" key="4">
    <source>
        <dbReference type="Google" id="ProtNLM"/>
    </source>
</evidence>
<keyword evidence="3" id="KW-1185">Reference proteome</keyword>
<dbReference type="AlphaFoldDB" id="A0ABD2QI61"/>
<proteinExistence type="inferred from homology"/>
<dbReference type="PANTHER" id="PTHR23419">
    <property type="entry name" value="DIVALENT CATION TOLERANCE CUTA-RELATED"/>
    <property type="match status" value="1"/>
</dbReference>
<dbReference type="InterPro" id="IPR004323">
    <property type="entry name" value="Ion_tolerance_CutA"/>
</dbReference>
<dbReference type="Gene3D" id="3.30.70.120">
    <property type="match status" value="1"/>
</dbReference>